<dbReference type="PATRIC" id="fig|1163745.3.peg.563"/>
<proteinExistence type="predicted"/>
<accession>I0ERI2</accession>
<reference evidence="1 2" key="1">
    <citation type="journal article" date="2013" name="PLoS ONE">
        <title>Sequence Divergence and Conservation in Genomes ofHelicobacter cetorum Strains from a Dolphin and a Whale.</title>
        <authorList>
            <person name="Kersulyte D."/>
            <person name="Rossi M."/>
            <person name="Berg D.E."/>
        </authorList>
    </citation>
    <scope>NUCLEOTIDE SEQUENCE [LARGE SCALE GENOMIC DNA]</scope>
    <source>
        <strain evidence="1 2">MIT 99-5656</strain>
    </source>
</reference>
<dbReference type="OrthoDB" id="5323729at2"/>
<protein>
    <recommendedName>
        <fullName evidence="3">Periplasmic protein</fullName>
    </recommendedName>
</protein>
<dbReference type="EMBL" id="CP003481">
    <property type="protein sequence ID" value="AFI05551.1"/>
    <property type="molecule type" value="Genomic_DNA"/>
</dbReference>
<evidence type="ECO:0008006" key="3">
    <source>
        <dbReference type="Google" id="ProtNLM"/>
    </source>
</evidence>
<dbReference type="HOGENOM" id="CLU_1568589_0_0_7"/>
<dbReference type="KEGG" id="hcm:HCD_02665"/>
<dbReference type="AlphaFoldDB" id="I0ERI2"/>
<sequence length="154" mass="18235">MRFKTIFVFISLAIALGTLAYLFLSLEKEIPAVSRIDESKSKTESSHGIRLEETHDDTLSQNFDTQESTNYPVVEHHFEVSFEKKDFKYSKLIIKDLEKYQFLCLKEILKQEKIDYAYDNTPNQSNLIIYLDESKRESFLDDLDYYKIRYHAIP</sequence>
<organism evidence="1 2">
    <name type="scientific">Helicobacter cetorum (strain ATCC BAA-540 / CCUG 52418 / MIT 99-5656)</name>
    <dbReference type="NCBI Taxonomy" id="1163745"/>
    <lineage>
        <taxon>Bacteria</taxon>
        <taxon>Pseudomonadati</taxon>
        <taxon>Campylobacterota</taxon>
        <taxon>Epsilonproteobacteria</taxon>
        <taxon>Campylobacterales</taxon>
        <taxon>Helicobacteraceae</taxon>
        <taxon>Helicobacter</taxon>
    </lineage>
</organism>
<gene>
    <name evidence="1" type="ordered locus">HCD_02665</name>
</gene>
<dbReference type="RefSeq" id="WP_014659067.1">
    <property type="nucleotide sequence ID" value="NC_017735.1"/>
</dbReference>
<evidence type="ECO:0000313" key="2">
    <source>
        <dbReference type="Proteomes" id="UP000005013"/>
    </source>
</evidence>
<dbReference type="STRING" id="1163745.HCD_02665"/>
<evidence type="ECO:0000313" key="1">
    <source>
        <dbReference type="EMBL" id="AFI05551.1"/>
    </source>
</evidence>
<name>I0ERI2_HELCM</name>
<dbReference type="Proteomes" id="UP000005013">
    <property type="component" value="Chromosome"/>
</dbReference>
<keyword evidence="2" id="KW-1185">Reference proteome</keyword>